<evidence type="ECO:0000313" key="1">
    <source>
        <dbReference type="EMBL" id="GAA1674007.1"/>
    </source>
</evidence>
<accession>A0ABN2GN31</accession>
<organism evidence="1 2">
    <name type="scientific">Fodinicola feengrottensis</name>
    <dbReference type="NCBI Taxonomy" id="435914"/>
    <lineage>
        <taxon>Bacteria</taxon>
        <taxon>Bacillati</taxon>
        <taxon>Actinomycetota</taxon>
        <taxon>Actinomycetes</taxon>
        <taxon>Mycobacteriales</taxon>
        <taxon>Fodinicola</taxon>
    </lineage>
</organism>
<evidence type="ECO:0000313" key="2">
    <source>
        <dbReference type="Proteomes" id="UP001500618"/>
    </source>
</evidence>
<sequence length="125" mass="13032">MFWRTYSNTVERLVESVRNLHSGGMRIKTFSVVIGGALVAATLALPATAFAATAQAPLVPSCTVQFTTPIYPDADSGSNPAGQARAGDPWVLAGVSTREFTKGVDLANSVSGWIANAAVNPCVHL</sequence>
<proteinExistence type="predicted"/>
<dbReference type="EMBL" id="BAAANY010000008">
    <property type="protein sequence ID" value="GAA1674007.1"/>
    <property type="molecule type" value="Genomic_DNA"/>
</dbReference>
<name>A0ABN2GN31_9ACTN</name>
<comment type="caution">
    <text evidence="1">The sequence shown here is derived from an EMBL/GenBank/DDBJ whole genome shotgun (WGS) entry which is preliminary data.</text>
</comment>
<keyword evidence="2" id="KW-1185">Reference proteome</keyword>
<protein>
    <submittedName>
        <fullName evidence="1">Uncharacterized protein</fullName>
    </submittedName>
</protein>
<gene>
    <name evidence="1" type="ORF">GCM10009765_24180</name>
</gene>
<reference evidence="1 2" key="1">
    <citation type="journal article" date="2019" name="Int. J. Syst. Evol. Microbiol.">
        <title>The Global Catalogue of Microorganisms (GCM) 10K type strain sequencing project: providing services to taxonomists for standard genome sequencing and annotation.</title>
        <authorList>
            <consortium name="The Broad Institute Genomics Platform"/>
            <consortium name="The Broad Institute Genome Sequencing Center for Infectious Disease"/>
            <person name="Wu L."/>
            <person name="Ma J."/>
        </authorList>
    </citation>
    <scope>NUCLEOTIDE SEQUENCE [LARGE SCALE GENOMIC DNA]</scope>
    <source>
        <strain evidence="1 2">JCM 14718</strain>
    </source>
</reference>
<dbReference type="Proteomes" id="UP001500618">
    <property type="component" value="Unassembled WGS sequence"/>
</dbReference>